<evidence type="ECO:0000313" key="4">
    <source>
        <dbReference type="Proteomes" id="UP000297716"/>
    </source>
</evidence>
<dbReference type="InterPro" id="IPR036047">
    <property type="entry name" value="F-box-like_dom_sf"/>
</dbReference>
<evidence type="ECO:0000313" key="3">
    <source>
        <dbReference type="EMBL" id="TGJ86687.1"/>
    </source>
</evidence>
<organism evidence="3 4">
    <name type="scientific">Xylaria hypoxylon</name>
    <dbReference type="NCBI Taxonomy" id="37992"/>
    <lineage>
        <taxon>Eukaryota</taxon>
        <taxon>Fungi</taxon>
        <taxon>Dikarya</taxon>
        <taxon>Ascomycota</taxon>
        <taxon>Pezizomycotina</taxon>
        <taxon>Sordariomycetes</taxon>
        <taxon>Xylariomycetidae</taxon>
        <taxon>Xylariales</taxon>
        <taxon>Xylariaceae</taxon>
        <taxon>Xylaria</taxon>
    </lineage>
</organism>
<feature type="region of interest" description="Disordered" evidence="1">
    <location>
        <begin position="1"/>
        <end position="21"/>
    </location>
</feature>
<dbReference type="SUPFAM" id="SSF81383">
    <property type="entry name" value="F-box domain"/>
    <property type="match status" value="1"/>
</dbReference>
<feature type="compositionally biased region" description="Polar residues" evidence="1">
    <location>
        <begin position="1"/>
        <end position="11"/>
    </location>
</feature>
<reference evidence="3 4" key="1">
    <citation type="submission" date="2019-03" db="EMBL/GenBank/DDBJ databases">
        <title>Draft genome sequence of Xylaria hypoxylon DSM 108379, a ubiquitous saprotrophic-parasitic fungi on hardwood.</title>
        <authorList>
            <person name="Buettner E."/>
            <person name="Leonhardt S."/>
            <person name="Gebauer A.M."/>
            <person name="Liers C."/>
            <person name="Hofrichter M."/>
            <person name="Kellner H."/>
        </authorList>
    </citation>
    <scope>NUCLEOTIDE SEQUENCE [LARGE SCALE GENOMIC DNA]</scope>
    <source>
        <strain evidence="3 4">DSM 108379</strain>
    </source>
</reference>
<accession>A0A4Z0YRX1</accession>
<dbReference type="OrthoDB" id="5422579at2759"/>
<comment type="caution">
    <text evidence="3">The sequence shown here is derived from an EMBL/GenBank/DDBJ whole genome shotgun (WGS) entry which is preliminary data.</text>
</comment>
<feature type="domain" description="F-box" evidence="2">
    <location>
        <begin position="21"/>
        <end position="69"/>
    </location>
</feature>
<protein>
    <recommendedName>
        <fullName evidence="2">F-box domain-containing protein</fullName>
    </recommendedName>
</protein>
<sequence>MATLQQPSFVASQTPSTSSPLTPLTHLPAELLISIISYLANRDIKNLRLTNAFFPVFLAIADDETFRKGITEIVWDDALLTLNPDVDSDWDIESYDEEDTGLSDVGIKRRKGRNVNTPEHTMRSQQVSALLHYSWMYYQVLLQRQEDVITSGADVGALRYGLHRFPALKRITISPAAYGWLYTPLYETPMIRAFPRGFNYHIPRGWPCVEDGDPPPIARPWEDDVSGNKWRGFRLVTREMVKQKRMISGLLIDAHYLNTGLNCRIFDLPCDDYDNFSTIIQQPGFTRLQLELLVGGQEYEGWPSFRNGLLRQALCKAMDLEHMTFWTDIVSDPDASSQLGAGGSMAHHIPLRSIFPTDKWP</sequence>
<dbReference type="InterPro" id="IPR001810">
    <property type="entry name" value="F-box_dom"/>
</dbReference>
<dbReference type="Proteomes" id="UP000297716">
    <property type="component" value="Unassembled WGS sequence"/>
</dbReference>
<evidence type="ECO:0000259" key="2">
    <source>
        <dbReference type="PROSITE" id="PS50181"/>
    </source>
</evidence>
<gene>
    <name evidence="3" type="ORF">E0Z10_g2121</name>
</gene>
<dbReference type="STRING" id="37992.A0A4Z0YRX1"/>
<proteinExistence type="predicted"/>
<name>A0A4Z0YRX1_9PEZI</name>
<dbReference type="EMBL" id="SKBN01000024">
    <property type="protein sequence ID" value="TGJ86687.1"/>
    <property type="molecule type" value="Genomic_DNA"/>
</dbReference>
<dbReference type="PROSITE" id="PS50181">
    <property type="entry name" value="FBOX"/>
    <property type="match status" value="1"/>
</dbReference>
<keyword evidence="4" id="KW-1185">Reference proteome</keyword>
<dbReference type="AlphaFoldDB" id="A0A4Z0YRX1"/>
<feature type="compositionally biased region" description="Low complexity" evidence="1">
    <location>
        <begin position="12"/>
        <end position="21"/>
    </location>
</feature>
<evidence type="ECO:0000256" key="1">
    <source>
        <dbReference type="SAM" id="MobiDB-lite"/>
    </source>
</evidence>